<evidence type="ECO:0000313" key="3">
    <source>
        <dbReference type="Proteomes" id="UP000270342"/>
    </source>
</evidence>
<dbReference type="RefSeq" id="WP_121085124.1">
    <property type="nucleotide sequence ID" value="NZ_RBZU01000002.1"/>
</dbReference>
<feature type="region of interest" description="Disordered" evidence="1">
    <location>
        <begin position="185"/>
        <end position="241"/>
    </location>
</feature>
<feature type="compositionally biased region" description="Basic and acidic residues" evidence="1">
    <location>
        <begin position="119"/>
        <end position="148"/>
    </location>
</feature>
<dbReference type="OrthoDB" id="9016785at2"/>
<feature type="compositionally biased region" description="Polar residues" evidence="1">
    <location>
        <begin position="17"/>
        <end position="31"/>
    </location>
</feature>
<keyword evidence="3" id="KW-1185">Reference proteome</keyword>
<feature type="compositionally biased region" description="Basic and acidic residues" evidence="1">
    <location>
        <begin position="58"/>
        <end position="71"/>
    </location>
</feature>
<feature type="region of interest" description="Disordered" evidence="1">
    <location>
        <begin position="1"/>
        <end position="168"/>
    </location>
</feature>
<dbReference type="EMBL" id="RBZU01000002">
    <property type="protein sequence ID" value="RKP57797.1"/>
    <property type="molecule type" value="Genomic_DNA"/>
</dbReference>
<feature type="compositionally biased region" description="Basic and acidic residues" evidence="1">
    <location>
        <begin position="35"/>
        <end position="50"/>
    </location>
</feature>
<dbReference type="InterPro" id="IPR021551">
    <property type="entry name" value="DUF3005"/>
</dbReference>
<protein>
    <submittedName>
        <fullName evidence="2">DUF3005 domain-containing protein</fullName>
    </submittedName>
</protein>
<evidence type="ECO:0000256" key="1">
    <source>
        <dbReference type="SAM" id="MobiDB-lite"/>
    </source>
</evidence>
<name>A0A494Y892_9BURK</name>
<feature type="compositionally biased region" description="Basic and acidic residues" evidence="1">
    <location>
        <begin position="84"/>
        <end position="93"/>
    </location>
</feature>
<dbReference type="Pfam" id="PF11448">
    <property type="entry name" value="DUF3005"/>
    <property type="match status" value="1"/>
</dbReference>
<evidence type="ECO:0000313" key="2">
    <source>
        <dbReference type="EMBL" id="RKP57797.1"/>
    </source>
</evidence>
<organism evidence="2 3">
    <name type="scientific">Pararobbsia silviterrae</name>
    <dbReference type="NCBI Taxonomy" id="1792498"/>
    <lineage>
        <taxon>Bacteria</taxon>
        <taxon>Pseudomonadati</taxon>
        <taxon>Pseudomonadota</taxon>
        <taxon>Betaproteobacteria</taxon>
        <taxon>Burkholderiales</taxon>
        <taxon>Burkholderiaceae</taxon>
        <taxon>Pararobbsia</taxon>
    </lineage>
</organism>
<gene>
    <name evidence="2" type="ORF">D7S86_07660</name>
</gene>
<reference evidence="2 3" key="1">
    <citation type="submission" date="2018-10" db="EMBL/GenBank/DDBJ databases">
        <title>Robbsia sp. DHC34, isolated from soil.</title>
        <authorList>
            <person name="Gao Z.-H."/>
            <person name="Qiu L.-H."/>
        </authorList>
    </citation>
    <scope>NUCLEOTIDE SEQUENCE [LARGE SCALE GENOMIC DNA]</scope>
    <source>
        <strain evidence="2 3">DHC34</strain>
    </source>
</reference>
<comment type="caution">
    <text evidence="2">The sequence shown here is derived from an EMBL/GenBank/DDBJ whole genome shotgun (WGS) entry which is preliminary data.</text>
</comment>
<feature type="compositionally biased region" description="Basic and acidic residues" evidence="1">
    <location>
        <begin position="1"/>
        <end position="15"/>
    </location>
</feature>
<sequence length="241" mass="26358">MDNDHEQSRDKRDQGKANPTQSQQNAISAQSPAKEPAHETAHADPGKMEKSFANASPEGHHPDTKQDETRRVARNATPLPNVDVSHKAIDHPDPYMAARSRIISHDTAGTEATDGTVDTDGKGREAQRERKPRQDHFIHSNATPDEHVPTSPFGLGGIDSRFEGPGVHIATQPGWRVVDLGTSVRDEFNGPRTSHRIRLEHTSQPSLGNPGASTEATPDSERDADVVEERKGERSEEAAHH</sequence>
<feature type="compositionally biased region" description="Polar residues" evidence="1">
    <location>
        <begin position="202"/>
        <end position="217"/>
    </location>
</feature>
<accession>A0A494Y892</accession>
<proteinExistence type="predicted"/>
<dbReference type="Proteomes" id="UP000270342">
    <property type="component" value="Unassembled WGS sequence"/>
</dbReference>
<feature type="compositionally biased region" description="Basic and acidic residues" evidence="1">
    <location>
        <begin position="219"/>
        <end position="241"/>
    </location>
</feature>
<dbReference type="AlphaFoldDB" id="A0A494Y892"/>